<evidence type="ECO:0008006" key="3">
    <source>
        <dbReference type="Google" id="ProtNLM"/>
    </source>
</evidence>
<evidence type="ECO:0000313" key="2">
    <source>
        <dbReference type="Proteomes" id="UP000654604"/>
    </source>
</evidence>
<reference evidence="1 2" key="1">
    <citation type="submission" date="2020-10" db="EMBL/GenBank/DDBJ databases">
        <authorList>
            <person name="Castelo-Branco R."/>
            <person name="Eusebio N."/>
            <person name="Adriana R."/>
            <person name="Vieira A."/>
            <person name="Brugerolle De Fraissinette N."/>
            <person name="Rezende De Castro R."/>
            <person name="Schneider M.P."/>
            <person name="Vasconcelos V."/>
            <person name="Leao P.N."/>
        </authorList>
    </citation>
    <scope>NUCLEOTIDE SEQUENCE [LARGE SCALE GENOMIC DNA]</scope>
    <source>
        <strain evidence="1 2">LEGE 03274</strain>
    </source>
</reference>
<dbReference type="RefSeq" id="WP_206688493.1">
    <property type="nucleotide sequence ID" value="NZ_JADEWC010000005.1"/>
</dbReference>
<sequence length="129" mass="15219">MNNIKPFIKNQNSSNTIDTVSLQRQEREAQKRLKQYCFHRSLENIFKISLNLGIMALSITSVKNLLPYNEIQQSQLNQIEQEINEIAPRVERLEENFATTFDPKSSRRVMKENTYKVDPNLRPIFFTEN</sequence>
<keyword evidence="2" id="KW-1185">Reference proteome</keyword>
<dbReference type="Proteomes" id="UP000654604">
    <property type="component" value="Unassembled WGS sequence"/>
</dbReference>
<gene>
    <name evidence="1" type="ORF">IQ215_03655</name>
</gene>
<proteinExistence type="predicted"/>
<accession>A0ABR9V1M3</accession>
<name>A0ABR9V1M3_9CHRO</name>
<evidence type="ECO:0000313" key="1">
    <source>
        <dbReference type="EMBL" id="MBE9221783.1"/>
    </source>
</evidence>
<comment type="caution">
    <text evidence="1">The sequence shown here is derived from an EMBL/GenBank/DDBJ whole genome shotgun (WGS) entry which is preliminary data.</text>
</comment>
<dbReference type="EMBL" id="JADEWC010000005">
    <property type="protein sequence ID" value="MBE9221783.1"/>
    <property type="molecule type" value="Genomic_DNA"/>
</dbReference>
<organism evidence="1 2">
    <name type="scientific">Cyanobacterium stanieri LEGE 03274</name>
    <dbReference type="NCBI Taxonomy" id="1828756"/>
    <lineage>
        <taxon>Bacteria</taxon>
        <taxon>Bacillati</taxon>
        <taxon>Cyanobacteriota</taxon>
        <taxon>Cyanophyceae</taxon>
        <taxon>Oscillatoriophycideae</taxon>
        <taxon>Chroococcales</taxon>
        <taxon>Geminocystaceae</taxon>
        <taxon>Cyanobacterium</taxon>
    </lineage>
</organism>
<protein>
    <recommendedName>
        <fullName evidence="3">Cell division protein FtsL</fullName>
    </recommendedName>
</protein>